<dbReference type="InterPro" id="IPR011008">
    <property type="entry name" value="Dimeric_a/b-barrel"/>
</dbReference>
<comment type="caution">
    <text evidence="1">The sequence shown here is derived from an EMBL/GenBank/DDBJ whole genome shotgun (WGS) entry which is preliminary data.</text>
</comment>
<evidence type="ECO:0008006" key="3">
    <source>
        <dbReference type="Google" id="ProtNLM"/>
    </source>
</evidence>
<reference evidence="1 2" key="1">
    <citation type="submission" date="2024-02" db="EMBL/GenBank/DDBJ databases">
        <title>Roseibium algae sp. nov., isolated from marine alga (Grateloupia sp.), showing potential in myo-inositol conversion.</title>
        <authorList>
            <person name="Wang Y."/>
        </authorList>
    </citation>
    <scope>NUCLEOTIDE SEQUENCE [LARGE SCALE GENOMIC DNA]</scope>
    <source>
        <strain evidence="1 2">H3510</strain>
    </source>
</reference>
<protein>
    <recommendedName>
        <fullName evidence="3">Antibiotic biosynthesis monooxygenase</fullName>
    </recommendedName>
</protein>
<gene>
    <name evidence="1" type="ORF">V6575_08270</name>
</gene>
<dbReference type="RefSeq" id="WP_340273790.1">
    <property type="nucleotide sequence ID" value="NZ_JBAKIA010000004.1"/>
</dbReference>
<sequence>MITRFAMFEGTVKEGCVEAFRAAVKERLIPLWTKFPGTVDVRVMFSDDRDEGAPEFPLILAITYPDAAAMDAALEAPVRFQSKEVTGEVVTEFFEGRIHHHVTQLYDFKS</sequence>
<name>A0ABU8TIU7_9HYPH</name>
<organism evidence="1 2">
    <name type="scientific">Roseibium algae</name>
    <dbReference type="NCBI Taxonomy" id="3123038"/>
    <lineage>
        <taxon>Bacteria</taxon>
        <taxon>Pseudomonadati</taxon>
        <taxon>Pseudomonadota</taxon>
        <taxon>Alphaproteobacteria</taxon>
        <taxon>Hyphomicrobiales</taxon>
        <taxon>Stappiaceae</taxon>
        <taxon>Roseibium</taxon>
    </lineage>
</organism>
<dbReference type="SUPFAM" id="SSF54909">
    <property type="entry name" value="Dimeric alpha+beta barrel"/>
    <property type="match status" value="1"/>
</dbReference>
<proteinExistence type="predicted"/>
<dbReference type="EMBL" id="JBAKIA010000004">
    <property type="protein sequence ID" value="MEJ8474082.1"/>
    <property type="molecule type" value="Genomic_DNA"/>
</dbReference>
<evidence type="ECO:0000313" key="2">
    <source>
        <dbReference type="Proteomes" id="UP001385499"/>
    </source>
</evidence>
<keyword evidence="2" id="KW-1185">Reference proteome</keyword>
<evidence type="ECO:0000313" key="1">
    <source>
        <dbReference type="EMBL" id="MEJ8474082.1"/>
    </source>
</evidence>
<accession>A0ABU8TIU7</accession>
<dbReference type="Proteomes" id="UP001385499">
    <property type="component" value="Unassembled WGS sequence"/>
</dbReference>
<dbReference type="Gene3D" id="3.30.70.100">
    <property type="match status" value="1"/>
</dbReference>